<protein>
    <submittedName>
        <fullName evidence="2">Reverse transcriptase domain</fullName>
    </submittedName>
</protein>
<keyword evidence="2" id="KW-0808">Transferase</keyword>
<dbReference type="Pfam" id="PF00078">
    <property type="entry name" value="RVT_1"/>
    <property type="match status" value="1"/>
</dbReference>
<comment type="caution">
    <text evidence="2">The sequence shown here is derived from an EMBL/GenBank/DDBJ whole genome shotgun (WGS) entry which is preliminary data.</text>
</comment>
<proteinExistence type="predicted"/>
<reference evidence="2 3" key="1">
    <citation type="submission" date="2023-12" db="EMBL/GenBank/DDBJ databases">
        <title>A high-quality genome assembly for Dillenia turbinata (Dilleniales).</title>
        <authorList>
            <person name="Chanderbali A."/>
        </authorList>
    </citation>
    <scope>NUCLEOTIDE SEQUENCE [LARGE SCALE GENOMIC DNA]</scope>
    <source>
        <strain evidence="2">LSX21</strain>
        <tissue evidence="2">Leaf</tissue>
    </source>
</reference>
<evidence type="ECO:0000313" key="2">
    <source>
        <dbReference type="EMBL" id="KAK6945805.1"/>
    </source>
</evidence>
<evidence type="ECO:0000259" key="1">
    <source>
        <dbReference type="Pfam" id="PF00078"/>
    </source>
</evidence>
<sequence>MGISIERNLPRAFTTTTLILIQKISDPHQFSQYRPISLCNFFNKIIAKILAKRLSRFLPRLISQQQSYFVKGRVISDNHLLGQELISSLKKGNNGNNVAFKLDMEKAYDRRDFQPFKVPRVCPIITHLAYADDIIIFAGISSRYLRLVMGALRDYDA</sequence>
<evidence type="ECO:0000313" key="3">
    <source>
        <dbReference type="Proteomes" id="UP001370490"/>
    </source>
</evidence>
<dbReference type="EMBL" id="JBAMMX010000002">
    <property type="protein sequence ID" value="KAK6945805.1"/>
    <property type="molecule type" value="Genomic_DNA"/>
</dbReference>
<dbReference type="PANTHER" id="PTHR46890">
    <property type="entry name" value="NON-LTR RETROLELEMENT REVERSE TRANSCRIPTASE-LIKE PROTEIN-RELATED"/>
    <property type="match status" value="1"/>
</dbReference>
<organism evidence="2 3">
    <name type="scientific">Dillenia turbinata</name>
    <dbReference type="NCBI Taxonomy" id="194707"/>
    <lineage>
        <taxon>Eukaryota</taxon>
        <taxon>Viridiplantae</taxon>
        <taxon>Streptophyta</taxon>
        <taxon>Embryophyta</taxon>
        <taxon>Tracheophyta</taxon>
        <taxon>Spermatophyta</taxon>
        <taxon>Magnoliopsida</taxon>
        <taxon>eudicotyledons</taxon>
        <taxon>Gunneridae</taxon>
        <taxon>Pentapetalae</taxon>
        <taxon>Dilleniales</taxon>
        <taxon>Dilleniaceae</taxon>
        <taxon>Dillenia</taxon>
    </lineage>
</organism>
<dbReference type="AlphaFoldDB" id="A0AAN8W5R1"/>
<feature type="domain" description="Reverse transcriptase" evidence="1">
    <location>
        <begin position="30"/>
        <end position="110"/>
    </location>
</feature>
<keyword evidence="2" id="KW-0548">Nucleotidyltransferase</keyword>
<dbReference type="Proteomes" id="UP001370490">
    <property type="component" value="Unassembled WGS sequence"/>
</dbReference>
<accession>A0AAN8W5R1</accession>
<dbReference type="InterPro" id="IPR052343">
    <property type="entry name" value="Retrotransposon-Effector_Assoc"/>
</dbReference>
<dbReference type="GO" id="GO:0003964">
    <property type="term" value="F:RNA-directed DNA polymerase activity"/>
    <property type="evidence" value="ECO:0007669"/>
    <property type="project" value="UniProtKB-KW"/>
</dbReference>
<keyword evidence="3" id="KW-1185">Reference proteome</keyword>
<keyword evidence="2" id="KW-0695">RNA-directed DNA polymerase</keyword>
<name>A0AAN8W5R1_9MAGN</name>
<gene>
    <name evidence="2" type="ORF">RJ641_013349</name>
</gene>
<dbReference type="InterPro" id="IPR000477">
    <property type="entry name" value="RT_dom"/>
</dbReference>
<dbReference type="PANTHER" id="PTHR46890:SF48">
    <property type="entry name" value="RNA-DIRECTED DNA POLYMERASE"/>
    <property type="match status" value="1"/>
</dbReference>